<name>A0A444XB78_ARAHY</name>
<evidence type="ECO:0000313" key="2">
    <source>
        <dbReference type="Proteomes" id="UP000289738"/>
    </source>
</evidence>
<comment type="caution">
    <text evidence="1">The sequence shown here is derived from an EMBL/GenBank/DDBJ whole genome shotgun (WGS) entry which is preliminary data.</text>
</comment>
<protein>
    <submittedName>
        <fullName evidence="1">Uncharacterized protein</fullName>
    </submittedName>
</protein>
<dbReference type="AlphaFoldDB" id="A0A444XB78"/>
<reference evidence="1 2" key="1">
    <citation type="submission" date="2019-01" db="EMBL/GenBank/DDBJ databases">
        <title>Sequencing of cultivated peanut Arachis hypogaea provides insights into genome evolution and oil improvement.</title>
        <authorList>
            <person name="Chen X."/>
        </authorList>
    </citation>
    <scope>NUCLEOTIDE SEQUENCE [LARGE SCALE GENOMIC DNA]</scope>
    <source>
        <strain evidence="2">cv. Fuhuasheng</strain>
        <tissue evidence="1">Leaves</tissue>
    </source>
</reference>
<sequence length="89" mass="9273">MSINMVAVASLATPSITISFANSKTLTSLLSYWSSSNSTLRHHPSSCALTLHCGAAVFVSSSSPFTSPIPIQVSWAEIATSSDNGKLAK</sequence>
<keyword evidence="2" id="KW-1185">Reference proteome</keyword>
<accession>A0A444XB78</accession>
<dbReference type="EMBL" id="SDMP01000020">
    <property type="protein sequence ID" value="RYQ86951.1"/>
    <property type="molecule type" value="Genomic_DNA"/>
</dbReference>
<gene>
    <name evidence="1" type="ORF">Ahy_B10g106559</name>
</gene>
<evidence type="ECO:0000313" key="1">
    <source>
        <dbReference type="EMBL" id="RYQ86951.1"/>
    </source>
</evidence>
<dbReference type="Proteomes" id="UP000289738">
    <property type="component" value="Chromosome B10"/>
</dbReference>
<organism evidence="1 2">
    <name type="scientific">Arachis hypogaea</name>
    <name type="common">Peanut</name>
    <dbReference type="NCBI Taxonomy" id="3818"/>
    <lineage>
        <taxon>Eukaryota</taxon>
        <taxon>Viridiplantae</taxon>
        <taxon>Streptophyta</taxon>
        <taxon>Embryophyta</taxon>
        <taxon>Tracheophyta</taxon>
        <taxon>Spermatophyta</taxon>
        <taxon>Magnoliopsida</taxon>
        <taxon>eudicotyledons</taxon>
        <taxon>Gunneridae</taxon>
        <taxon>Pentapetalae</taxon>
        <taxon>rosids</taxon>
        <taxon>fabids</taxon>
        <taxon>Fabales</taxon>
        <taxon>Fabaceae</taxon>
        <taxon>Papilionoideae</taxon>
        <taxon>50 kb inversion clade</taxon>
        <taxon>dalbergioids sensu lato</taxon>
        <taxon>Dalbergieae</taxon>
        <taxon>Pterocarpus clade</taxon>
        <taxon>Arachis</taxon>
    </lineage>
</organism>
<proteinExistence type="predicted"/>